<evidence type="ECO:0000313" key="1">
    <source>
        <dbReference type="EMBL" id="KAH8029196.1"/>
    </source>
</evidence>
<dbReference type="AlphaFoldDB" id="A0A9J6E4E2"/>
<organism evidence="1 2">
    <name type="scientific">Rhipicephalus microplus</name>
    <name type="common">Cattle tick</name>
    <name type="synonym">Boophilus microplus</name>
    <dbReference type="NCBI Taxonomy" id="6941"/>
    <lineage>
        <taxon>Eukaryota</taxon>
        <taxon>Metazoa</taxon>
        <taxon>Ecdysozoa</taxon>
        <taxon>Arthropoda</taxon>
        <taxon>Chelicerata</taxon>
        <taxon>Arachnida</taxon>
        <taxon>Acari</taxon>
        <taxon>Parasitiformes</taxon>
        <taxon>Ixodida</taxon>
        <taxon>Ixodoidea</taxon>
        <taxon>Ixodidae</taxon>
        <taxon>Rhipicephalinae</taxon>
        <taxon>Rhipicephalus</taxon>
        <taxon>Boophilus</taxon>
    </lineage>
</organism>
<dbReference type="Proteomes" id="UP000821866">
    <property type="component" value="Chromosome 4"/>
</dbReference>
<dbReference type="EMBL" id="JABSTU010000006">
    <property type="protein sequence ID" value="KAH8029196.1"/>
    <property type="molecule type" value="Genomic_DNA"/>
</dbReference>
<dbReference type="VEuPathDB" id="VectorBase:LOC119167192"/>
<keyword evidence="2" id="KW-1185">Reference proteome</keyword>
<dbReference type="VEuPathDB" id="VectorBase:LOC119165292"/>
<protein>
    <submittedName>
        <fullName evidence="1">Uncharacterized protein</fullName>
    </submittedName>
</protein>
<reference evidence="1" key="1">
    <citation type="journal article" date="2020" name="Cell">
        <title>Large-Scale Comparative Analyses of Tick Genomes Elucidate Their Genetic Diversity and Vector Capacities.</title>
        <authorList>
            <consortium name="Tick Genome and Microbiome Consortium (TIGMIC)"/>
            <person name="Jia N."/>
            <person name="Wang J."/>
            <person name="Shi W."/>
            <person name="Du L."/>
            <person name="Sun Y."/>
            <person name="Zhan W."/>
            <person name="Jiang J.F."/>
            <person name="Wang Q."/>
            <person name="Zhang B."/>
            <person name="Ji P."/>
            <person name="Bell-Sakyi L."/>
            <person name="Cui X.M."/>
            <person name="Yuan T.T."/>
            <person name="Jiang B.G."/>
            <person name="Yang W.F."/>
            <person name="Lam T.T."/>
            <person name="Chang Q.C."/>
            <person name="Ding S.J."/>
            <person name="Wang X.J."/>
            <person name="Zhu J.G."/>
            <person name="Ruan X.D."/>
            <person name="Zhao L."/>
            <person name="Wei J.T."/>
            <person name="Ye R.Z."/>
            <person name="Que T.C."/>
            <person name="Du C.H."/>
            <person name="Zhou Y.H."/>
            <person name="Cheng J.X."/>
            <person name="Dai P.F."/>
            <person name="Guo W.B."/>
            <person name="Han X.H."/>
            <person name="Huang E.J."/>
            <person name="Li L.F."/>
            <person name="Wei W."/>
            <person name="Gao Y.C."/>
            <person name="Liu J.Z."/>
            <person name="Shao H.Z."/>
            <person name="Wang X."/>
            <person name="Wang C.C."/>
            <person name="Yang T.C."/>
            <person name="Huo Q.B."/>
            <person name="Li W."/>
            <person name="Chen H.Y."/>
            <person name="Chen S.E."/>
            <person name="Zhou L.G."/>
            <person name="Ni X.B."/>
            <person name="Tian J.H."/>
            <person name="Sheng Y."/>
            <person name="Liu T."/>
            <person name="Pan Y.S."/>
            <person name="Xia L.Y."/>
            <person name="Li J."/>
            <person name="Zhao F."/>
            <person name="Cao W.C."/>
        </authorList>
    </citation>
    <scope>NUCLEOTIDE SEQUENCE</scope>
    <source>
        <strain evidence="1">Rmic-2018</strain>
    </source>
</reference>
<evidence type="ECO:0000313" key="2">
    <source>
        <dbReference type="Proteomes" id="UP000821866"/>
    </source>
</evidence>
<sequence>MESFNVLVHQTLLHLAISAPPHWSMRLPAAAHQMAIFYNSCFAMATGRGPKVDAADVARALGTDGSSWIEVVSHEALIDLTLRTARQTGLPSFLNATTARDLTYAMVGETLLSTLRIPHKVSELLVEVLRAFNVPFKFHFSRLYDVDRDVTRIFESSTKEHRATTDQKSNLSFVHVPLTARINFLRSNSGDTSVTGLAGVRGDPAAIASIKRIRSEPLSTAGLYALSVLLAQVMKYSLLLRELYVPKPSDNVRWCLQQTAEHFGELFTEWVARKFQKPSALATVRGLFADIRMLLMRDNRVNRGVLVDTGRLKRTQLLFYGQDSLKAIVPPAPQFSASMRDSFLANLAVALRSRAGRGPSDDRSAEFVLSGFVGYHGDSFVVAPAYLSGHGVLALRVDEVDVFYPTLAALMLRAIYEDAAFYSPPSMANYTDGCFSESVSFALGRYVAPHAVMPFMGNRWAIFFASFLSRRRAADVHRRLGDNGRAHLYFRLVCFFSCGDPAMRDTCNDVAYSSNDLSRSIGCHRERSVKCDCDRLDNCETHMPRA</sequence>
<gene>
    <name evidence="1" type="ORF">HPB51_023761</name>
</gene>
<accession>A0A9J6E4E2</accession>
<proteinExistence type="predicted"/>
<name>A0A9J6E4E2_RHIMP</name>
<comment type="caution">
    <text evidence="1">The sequence shown here is derived from an EMBL/GenBank/DDBJ whole genome shotgun (WGS) entry which is preliminary data.</text>
</comment>
<reference evidence="1" key="2">
    <citation type="submission" date="2021-09" db="EMBL/GenBank/DDBJ databases">
        <authorList>
            <person name="Jia N."/>
            <person name="Wang J."/>
            <person name="Shi W."/>
            <person name="Du L."/>
            <person name="Sun Y."/>
            <person name="Zhan W."/>
            <person name="Jiang J."/>
            <person name="Wang Q."/>
            <person name="Zhang B."/>
            <person name="Ji P."/>
            <person name="Sakyi L.B."/>
            <person name="Cui X."/>
            <person name="Yuan T."/>
            <person name="Jiang B."/>
            <person name="Yang W."/>
            <person name="Lam T.T.-Y."/>
            <person name="Chang Q."/>
            <person name="Ding S."/>
            <person name="Wang X."/>
            <person name="Zhu J."/>
            <person name="Ruan X."/>
            <person name="Zhao L."/>
            <person name="Wei J."/>
            <person name="Que T."/>
            <person name="Du C."/>
            <person name="Cheng J."/>
            <person name="Dai P."/>
            <person name="Han X."/>
            <person name="Huang E."/>
            <person name="Gao Y."/>
            <person name="Liu J."/>
            <person name="Shao H."/>
            <person name="Ye R."/>
            <person name="Li L."/>
            <person name="Wei W."/>
            <person name="Wang X."/>
            <person name="Wang C."/>
            <person name="Huo Q."/>
            <person name="Li W."/>
            <person name="Guo W."/>
            <person name="Chen H."/>
            <person name="Chen S."/>
            <person name="Zhou L."/>
            <person name="Zhou L."/>
            <person name="Ni X."/>
            <person name="Tian J."/>
            <person name="Zhou Y."/>
            <person name="Sheng Y."/>
            <person name="Liu T."/>
            <person name="Pan Y."/>
            <person name="Xia L."/>
            <person name="Li J."/>
            <person name="Zhao F."/>
            <person name="Cao W."/>
        </authorList>
    </citation>
    <scope>NUCLEOTIDE SEQUENCE</scope>
    <source>
        <strain evidence="1">Rmic-2018</strain>
        <tissue evidence="1">Larvae</tissue>
    </source>
</reference>